<evidence type="ECO:0000313" key="8">
    <source>
        <dbReference type="Proteomes" id="UP000433577"/>
    </source>
</evidence>
<evidence type="ECO:0000313" key="7">
    <source>
        <dbReference type="EMBL" id="QGZ61875.1"/>
    </source>
</evidence>
<evidence type="ECO:0000256" key="1">
    <source>
        <dbReference type="ARBA" id="ARBA00004141"/>
    </source>
</evidence>
<reference evidence="7 8" key="1">
    <citation type="submission" date="2019-12" db="EMBL/GenBank/DDBJ databases">
        <title>Paraburkholderia acidiphila 7Q-K02 sp. nov and Paraburkholderia acidisoli DHF22 sp. nov., two strains isolated from forest soil.</title>
        <authorList>
            <person name="Gao Z."/>
            <person name="Qiu L."/>
        </authorList>
    </citation>
    <scope>NUCLEOTIDE SEQUENCE [LARGE SCALE GENOMIC DNA]</scope>
    <source>
        <strain evidence="7 8">DHF22</strain>
    </source>
</reference>
<dbReference type="EMBL" id="CP046913">
    <property type="protein sequence ID" value="QGZ61875.1"/>
    <property type="molecule type" value="Genomic_DNA"/>
</dbReference>
<dbReference type="PROSITE" id="PS50850">
    <property type="entry name" value="MFS"/>
    <property type="match status" value="1"/>
</dbReference>
<feature type="transmembrane region" description="Helical" evidence="5">
    <location>
        <begin position="12"/>
        <end position="33"/>
    </location>
</feature>
<dbReference type="RefSeq" id="WP_158950816.1">
    <property type="nucleotide sequence ID" value="NZ_CP046913.1"/>
</dbReference>
<evidence type="ECO:0000256" key="4">
    <source>
        <dbReference type="ARBA" id="ARBA00023136"/>
    </source>
</evidence>
<feature type="domain" description="Major facilitator superfamily (MFS) profile" evidence="6">
    <location>
        <begin position="15"/>
        <end position="421"/>
    </location>
</feature>
<proteinExistence type="predicted"/>
<dbReference type="OrthoDB" id="4474610at2"/>
<dbReference type="InterPro" id="IPR036259">
    <property type="entry name" value="MFS_trans_sf"/>
</dbReference>
<feature type="transmembrane region" description="Helical" evidence="5">
    <location>
        <begin position="392"/>
        <end position="414"/>
    </location>
</feature>
<feature type="transmembrane region" description="Helical" evidence="5">
    <location>
        <begin position="221"/>
        <end position="241"/>
    </location>
</feature>
<dbReference type="InterPro" id="IPR020846">
    <property type="entry name" value="MFS_dom"/>
</dbReference>
<dbReference type="GO" id="GO:0016020">
    <property type="term" value="C:membrane"/>
    <property type="evidence" value="ECO:0007669"/>
    <property type="project" value="UniProtKB-SubCell"/>
</dbReference>
<dbReference type="SUPFAM" id="SSF103473">
    <property type="entry name" value="MFS general substrate transporter"/>
    <property type="match status" value="1"/>
</dbReference>
<feature type="transmembrane region" description="Helical" evidence="5">
    <location>
        <begin position="302"/>
        <end position="322"/>
    </location>
</feature>
<keyword evidence="8" id="KW-1185">Reference proteome</keyword>
<comment type="subcellular location">
    <subcellularLocation>
        <location evidence="1">Membrane</location>
        <topology evidence="1">Multi-pass membrane protein</topology>
    </subcellularLocation>
</comment>
<protein>
    <submittedName>
        <fullName evidence="7">MFS transporter</fullName>
    </submittedName>
</protein>
<dbReference type="Proteomes" id="UP000433577">
    <property type="component" value="Chromosome 1"/>
</dbReference>
<evidence type="ECO:0000256" key="5">
    <source>
        <dbReference type="SAM" id="Phobius"/>
    </source>
</evidence>
<dbReference type="PANTHER" id="PTHR11662:SF450">
    <property type="entry name" value="BLR1003 PROTEIN"/>
    <property type="match status" value="1"/>
</dbReference>
<keyword evidence="4 5" id="KW-0472">Membrane</keyword>
<feature type="transmembrane region" description="Helical" evidence="5">
    <location>
        <begin position="328"/>
        <end position="349"/>
    </location>
</feature>
<feature type="transmembrane region" description="Helical" evidence="5">
    <location>
        <begin position="167"/>
        <end position="188"/>
    </location>
</feature>
<dbReference type="AlphaFoldDB" id="A0A7Z2GHF9"/>
<name>A0A7Z2GHF9_9BURK</name>
<feature type="transmembrane region" description="Helical" evidence="5">
    <location>
        <begin position="261"/>
        <end position="281"/>
    </location>
</feature>
<accession>A0A7Z2GHF9</accession>
<organism evidence="7 8">
    <name type="scientific">Paraburkholderia acidisoli</name>
    <dbReference type="NCBI Taxonomy" id="2571748"/>
    <lineage>
        <taxon>Bacteria</taxon>
        <taxon>Pseudomonadati</taxon>
        <taxon>Pseudomonadota</taxon>
        <taxon>Betaproteobacteria</taxon>
        <taxon>Burkholderiales</taxon>
        <taxon>Burkholderiaceae</taxon>
        <taxon>Paraburkholderia</taxon>
    </lineage>
</organism>
<dbReference type="Gene3D" id="1.20.1250.20">
    <property type="entry name" value="MFS general substrate transporter like domains"/>
    <property type="match status" value="2"/>
</dbReference>
<keyword evidence="2 5" id="KW-0812">Transmembrane</keyword>
<dbReference type="InterPro" id="IPR011701">
    <property type="entry name" value="MFS"/>
</dbReference>
<evidence type="ECO:0000256" key="2">
    <source>
        <dbReference type="ARBA" id="ARBA00022692"/>
    </source>
</evidence>
<evidence type="ECO:0000259" key="6">
    <source>
        <dbReference type="PROSITE" id="PS50850"/>
    </source>
</evidence>
<dbReference type="KEGG" id="pacs:FAZ98_09100"/>
<dbReference type="PANTHER" id="PTHR11662">
    <property type="entry name" value="SOLUTE CARRIER FAMILY 17"/>
    <property type="match status" value="1"/>
</dbReference>
<dbReference type="GO" id="GO:0022857">
    <property type="term" value="F:transmembrane transporter activity"/>
    <property type="evidence" value="ECO:0007669"/>
    <property type="project" value="InterPro"/>
</dbReference>
<sequence length="442" mass="46984">MSAPTTYQPKSAWSIAILLTALSTINFLDKIVLGMVAVPLMADLGLSPARFGFIAGSFFWLFSISTILVGFLANRVDTRWILLAMGASWSVLQLPQAWTTSVVALFACRVILGAAEGPAFPTSVHALFKWFPDRKRNLPVAVMNQGAVLGLMLAGLAIPAITQRWGWRVNFLVLAAVGALWCVLWIAFGREGALDDTRRAALNTSANQVSTHAARLPYRRILTDASVVSVFLLGFVAYWLLGQTITWLPTYLEKGLGFTSVASGRWFALVIAFAAPVNIGLSALSQRMLRRGASTRDARARLTSFTMIAGALLFIALATLDLTPVQKVLCYAVAGALCTFCLSIGPAMLAEMVPLAQRGSIVASNTAVASLGAAIGPAVIGRLVQTYAATGAHAYETGIGVTGALLIVAALAALRWLHPERSLRTLEAAAAPVSVGTRATLR</sequence>
<feature type="transmembrane region" description="Helical" evidence="5">
    <location>
        <begin position="53"/>
        <end position="73"/>
    </location>
</feature>
<keyword evidence="3 5" id="KW-1133">Transmembrane helix</keyword>
<evidence type="ECO:0000256" key="3">
    <source>
        <dbReference type="ARBA" id="ARBA00022989"/>
    </source>
</evidence>
<gene>
    <name evidence="7" type="ORF">FAZ98_09100</name>
</gene>
<dbReference type="Pfam" id="PF07690">
    <property type="entry name" value="MFS_1"/>
    <property type="match status" value="1"/>
</dbReference>
<dbReference type="InterPro" id="IPR050382">
    <property type="entry name" value="MFS_Na/Anion_cotransporter"/>
</dbReference>
<feature type="transmembrane region" description="Helical" evidence="5">
    <location>
        <begin position="361"/>
        <end position="380"/>
    </location>
</feature>
<feature type="transmembrane region" description="Helical" evidence="5">
    <location>
        <begin position="140"/>
        <end position="161"/>
    </location>
</feature>